<dbReference type="GO" id="GO:0016780">
    <property type="term" value="F:phosphotransferase activity, for other substituted phosphate groups"/>
    <property type="evidence" value="ECO:0007669"/>
    <property type="project" value="InterPro"/>
</dbReference>
<dbReference type="CDD" id="cd06853">
    <property type="entry name" value="GT_WecA_like"/>
    <property type="match status" value="1"/>
</dbReference>
<feature type="transmembrane region" description="Helical" evidence="9">
    <location>
        <begin position="166"/>
        <end position="184"/>
    </location>
</feature>
<evidence type="ECO:0000256" key="4">
    <source>
        <dbReference type="ARBA" id="ARBA00022692"/>
    </source>
</evidence>
<sequence length="379" mass="41304">MNYLSMIFAFITSFIFTFASTPLVRRFAYKIGAVDVPKDKRRVHKKPTPRIGGLAIIFGFLVAVLCFNDDWSKSMIATLIGAGILAVLGVIDDCKALDAKLKFVVQIIAALIVVFYGDIRISVFSNPNVFSTNPYVILPMWLSVIVTVVWIVFITNAVNFIDGLDGLAAGVSAIMSMSLVFIAISYHEYTIALVGLALMGSCFGFLPFNFNPAKIFMGDTGSTFLGYMLAVLSIQGMFKSYAVISFAVPVIMLGLPLFDAAFAMIRRVLSGKSPMIADRGHLHHRLYDMGFSQKQTVFILYAISGVLGITAILLAEQRFLRAMLLLICVLIFILIATMMGKNSFVHKRTSGKGDDAEDKVSLSAGAKSDDVGDGSEDKS</sequence>
<comment type="caution">
    <text evidence="10">The sequence shown here is derived from an EMBL/GenBank/DDBJ whole genome shotgun (WGS) entry which is preliminary data.</text>
</comment>
<evidence type="ECO:0000256" key="1">
    <source>
        <dbReference type="ARBA" id="ARBA00004651"/>
    </source>
</evidence>
<comment type="subcellular location">
    <subcellularLocation>
        <location evidence="1">Cell membrane</location>
        <topology evidence="1">Multi-pass membrane protein</topology>
    </subcellularLocation>
</comment>
<gene>
    <name evidence="10" type="ORF">IAA61_05665</name>
</gene>
<evidence type="ECO:0000256" key="2">
    <source>
        <dbReference type="ARBA" id="ARBA00022475"/>
    </source>
</evidence>
<feature type="compositionally biased region" description="Basic and acidic residues" evidence="8">
    <location>
        <begin position="367"/>
        <end position="379"/>
    </location>
</feature>
<reference evidence="10" key="1">
    <citation type="submission" date="2020-10" db="EMBL/GenBank/DDBJ databases">
        <authorList>
            <person name="Gilroy R."/>
        </authorList>
    </citation>
    <scope>NUCLEOTIDE SEQUENCE</scope>
    <source>
        <strain evidence="10">USAMLcec3-3695</strain>
    </source>
</reference>
<feature type="binding site" evidence="7">
    <location>
        <position position="219"/>
    </location>
    <ligand>
        <name>Mg(2+)</name>
        <dbReference type="ChEBI" id="CHEBI:18420"/>
    </ligand>
</feature>
<keyword evidence="3 10" id="KW-0808">Transferase</keyword>
<evidence type="ECO:0000256" key="7">
    <source>
        <dbReference type="PIRSR" id="PIRSR600715-1"/>
    </source>
</evidence>
<feature type="binding site" evidence="7">
    <location>
        <position position="159"/>
    </location>
    <ligand>
        <name>Mg(2+)</name>
        <dbReference type="ChEBI" id="CHEBI:18420"/>
    </ligand>
</feature>
<evidence type="ECO:0000256" key="3">
    <source>
        <dbReference type="ARBA" id="ARBA00022679"/>
    </source>
</evidence>
<dbReference type="Proteomes" id="UP000824109">
    <property type="component" value="Unassembled WGS sequence"/>
</dbReference>
<feature type="transmembrane region" description="Helical" evidence="9">
    <location>
        <begin position="190"/>
        <end position="208"/>
    </location>
</feature>
<comment type="cofactor">
    <cofactor evidence="7">
        <name>Mg(2+)</name>
        <dbReference type="ChEBI" id="CHEBI:18420"/>
    </cofactor>
</comment>
<dbReference type="InterPro" id="IPR018480">
    <property type="entry name" value="PNAcMuramoyl-5peptid_Trfase_CS"/>
</dbReference>
<evidence type="ECO:0000256" key="9">
    <source>
        <dbReference type="SAM" id="Phobius"/>
    </source>
</evidence>
<dbReference type="GO" id="GO:0044038">
    <property type="term" value="P:cell wall macromolecule biosynthetic process"/>
    <property type="evidence" value="ECO:0007669"/>
    <property type="project" value="TreeGrafter"/>
</dbReference>
<feature type="region of interest" description="Disordered" evidence="8">
    <location>
        <begin position="348"/>
        <end position="379"/>
    </location>
</feature>
<name>A0A9D1MB77_9FIRM</name>
<dbReference type="Pfam" id="PF00953">
    <property type="entry name" value="Glycos_transf_4"/>
    <property type="match status" value="1"/>
</dbReference>
<dbReference type="GO" id="GO:0046872">
    <property type="term" value="F:metal ion binding"/>
    <property type="evidence" value="ECO:0007669"/>
    <property type="project" value="UniProtKB-KW"/>
</dbReference>
<evidence type="ECO:0000256" key="5">
    <source>
        <dbReference type="ARBA" id="ARBA00022989"/>
    </source>
</evidence>
<feature type="transmembrane region" description="Helical" evidence="9">
    <location>
        <begin position="321"/>
        <end position="340"/>
    </location>
</feature>
<evidence type="ECO:0000313" key="11">
    <source>
        <dbReference type="Proteomes" id="UP000824109"/>
    </source>
</evidence>
<proteinExistence type="predicted"/>
<evidence type="ECO:0000256" key="8">
    <source>
        <dbReference type="SAM" id="MobiDB-lite"/>
    </source>
</evidence>
<evidence type="ECO:0000256" key="6">
    <source>
        <dbReference type="ARBA" id="ARBA00023136"/>
    </source>
</evidence>
<keyword evidence="2" id="KW-1003">Cell membrane</keyword>
<feature type="transmembrane region" description="Helical" evidence="9">
    <location>
        <begin position="220"/>
        <end position="238"/>
    </location>
</feature>
<feature type="transmembrane region" description="Helical" evidence="9">
    <location>
        <begin position="74"/>
        <end position="91"/>
    </location>
</feature>
<feature type="transmembrane region" description="Helical" evidence="9">
    <location>
        <begin position="297"/>
        <end position="315"/>
    </location>
</feature>
<dbReference type="PANTHER" id="PTHR22926:SF3">
    <property type="entry name" value="UNDECAPRENYL-PHOSPHATE ALPHA-N-ACETYLGLUCOSAMINYL 1-PHOSPHATE TRANSFERASE"/>
    <property type="match status" value="1"/>
</dbReference>
<feature type="transmembrane region" description="Helical" evidence="9">
    <location>
        <begin position="6"/>
        <end position="28"/>
    </location>
</feature>
<keyword evidence="5 9" id="KW-1133">Transmembrane helix</keyword>
<reference evidence="10" key="2">
    <citation type="journal article" date="2021" name="PeerJ">
        <title>Extensive microbial diversity within the chicken gut microbiome revealed by metagenomics and culture.</title>
        <authorList>
            <person name="Gilroy R."/>
            <person name="Ravi A."/>
            <person name="Getino M."/>
            <person name="Pursley I."/>
            <person name="Horton D.L."/>
            <person name="Alikhan N.F."/>
            <person name="Baker D."/>
            <person name="Gharbi K."/>
            <person name="Hall N."/>
            <person name="Watson M."/>
            <person name="Adriaenssens E.M."/>
            <person name="Foster-Nyarko E."/>
            <person name="Jarju S."/>
            <person name="Secka A."/>
            <person name="Antonio M."/>
            <person name="Oren A."/>
            <person name="Chaudhuri R.R."/>
            <person name="La Ragione R."/>
            <person name="Hildebrand F."/>
            <person name="Pallen M.J."/>
        </authorList>
    </citation>
    <scope>NUCLEOTIDE SEQUENCE</scope>
    <source>
        <strain evidence="10">USAMLcec3-3695</strain>
    </source>
</reference>
<accession>A0A9D1MB77</accession>
<dbReference type="GO" id="GO:0005886">
    <property type="term" value="C:plasma membrane"/>
    <property type="evidence" value="ECO:0007669"/>
    <property type="project" value="UniProtKB-SubCell"/>
</dbReference>
<dbReference type="PROSITE" id="PS01348">
    <property type="entry name" value="MRAY_2"/>
    <property type="match status" value="1"/>
</dbReference>
<dbReference type="InterPro" id="IPR000715">
    <property type="entry name" value="Glycosyl_transferase_4"/>
</dbReference>
<feature type="transmembrane region" description="Helical" evidence="9">
    <location>
        <begin position="135"/>
        <end position="154"/>
    </location>
</feature>
<dbReference type="GO" id="GO:0071555">
    <property type="term" value="P:cell wall organization"/>
    <property type="evidence" value="ECO:0007669"/>
    <property type="project" value="TreeGrafter"/>
</dbReference>
<dbReference type="PANTHER" id="PTHR22926">
    <property type="entry name" value="PHOSPHO-N-ACETYLMURAMOYL-PENTAPEPTIDE-TRANSFERASE"/>
    <property type="match status" value="1"/>
</dbReference>
<feature type="transmembrane region" description="Helical" evidence="9">
    <location>
        <begin position="49"/>
        <end position="68"/>
    </location>
</feature>
<organism evidence="10 11">
    <name type="scientific">Candidatus Ornithomonoglobus merdipullorum</name>
    <dbReference type="NCBI Taxonomy" id="2840895"/>
    <lineage>
        <taxon>Bacteria</taxon>
        <taxon>Bacillati</taxon>
        <taxon>Bacillota</taxon>
        <taxon>Clostridia</taxon>
        <taxon>Candidatus Ornithomonoglobus</taxon>
    </lineage>
</organism>
<keyword evidence="7" id="KW-0479">Metal-binding</keyword>
<dbReference type="AlphaFoldDB" id="A0A9D1MB77"/>
<keyword evidence="6 9" id="KW-0472">Membrane</keyword>
<evidence type="ECO:0000313" key="10">
    <source>
        <dbReference type="EMBL" id="HIU57283.1"/>
    </source>
</evidence>
<feature type="compositionally biased region" description="Basic and acidic residues" evidence="8">
    <location>
        <begin position="351"/>
        <end position="360"/>
    </location>
</feature>
<dbReference type="EMBL" id="DVNB01000058">
    <property type="protein sequence ID" value="HIU57283.1"/>
    <property type="molecule type" value="Genomic_DNA"/>
</dbReference>
<feature type="transmembrane region" description="Helical" evidence="9">
    <location>
        <begin position="103"/>
        <end position="123"/>
    </location>
</feature>
<protein>
    <submittedName>
        <fullName evidence="10">Undecaprenyl/decaprenyl-phosphate alpha-N-acetylglucosaminyl 1-phosphate transferase</fullName>
    </submittedName>
</protein>
<dbReference type="GO" id="GO:0009103">
    <property type="term" value="P:lipopolysaccharide biosynthetic process"/>
    <property type="evidence" value="ECO:0007669"/>
    <property type="project" value="TreeGrafter"/>
</dbReference>
<keyword evidence="4 9" id="KW-0812">Transmembrane</keyword>
<keyword evidence="7" id="KW-0460">Magnesium</keyword>
<feature type="transmembrane region" description="Helical" evidence="9">
    <location>
        <begin position="244"/>
        <end position="265"/>
    </location>
</feature>